<dbReference type="PANTHER" id="PTHR31896:SF35">
    <property type="entry name" value="HXXXD-TYPE ACYL-TRANSFERASE FAMILY PROTEIN"/>
    <property type="match status" value="1"/>
</dbReference>
<evidence type="ECO:0000313" key="2">
    <source>
        <dbReference type="EMBL" id="CAI8597314.1"/>
    </source>
</evidence>
<name>A0AAV0ZGJ4_VICFA</name>
<dbReference type="Gene3D" id="3.30.559.10">
    <property type="entry name" value="Chloramphenicol acetyltransferase-like domain"/>
    <property type="match status" value="2"/>
</dbReference>
<dbReference type="GO" id="GO:0016740">
    <property type="term" value="F:transferase activity"/>
    <property type="evidence" value="ECO:0007669"/>
    <property type="project" value="UniProtKB-KW"/>
</dbReference>
<dbReference type="InterPro" id="IPR023213">
    <property type="entry name" value="CAT-like_dom_sf"/>
</dbReference>
<evidence type="ECO:0000256" key="1">
    <source>
        <dbReference type="ARBA" id="ARBA00022679"/>
    </source>
</evidence>
<dbReference type="AlphaFoldDB" id="A0AAV0ZGJ4"/>
<dbReference type="EMBL" id="OX451737">
    <property type="protein sequence ID" value="CAI8597314.1"/>
    <property type="molecule type" value="Genomic_DNA"/>
</dbReference>
<accession>A0AAV0ZGJ4</accession>
<proteinExistence type="predicted"/>
<reference evidence="2 3" key="1">
    <citation type="submission" date="2023-01" db="EMBL/GenBank/DDBJ databases">
        <authorList>
            <person name="Kreplak J."/>
        </authorList>
    </citation>
    <scope>NUCLEOTIDE SEQUENCE [LARGE SCALE GENOMIC DNA]</scope>
</reference>
<dbReference type="InterPro" id="IPR051283">
    <property type="entry name" value="Sec_Metabolite_Acyltrans"/>
</dbReference>
<protein>
    <submittedName>
        <fullName evidence="2">Uncharacterized protein</fullName>
    </submittedName>
</protein>
<gene>
    <name evidence="2" type="ORF">VFH_II076000</name>
</gene>
<organism evidence="2 3">
    <name type="scientific">Vicia faba</name>
    <name type="common">Broad bean</name>
    <name type="synonym">Faba vulgaris</name>
    <dbReference type="NCBI Taxonomy" id="3906"/>
    <lineage>
        <taxon>Eukaryota</taxon>
        <taxon>Viridiplantae</taxon>
        <taxon>Streptophyta</taxon>
        <taxon>Embryophyta</taxon>
        <taxon>Tracheophyta</taxon>
        <taxon>Spermatophyta</taxon>
        <taxon>Magnoliopsida</taxon>
        <taxon>eudicotyledons</taxon>
        <taxon>Gunneridae</taxon>
        <taxon>Pentapetalae</taxon>
        <taxon>rosids</taxon>
        <taxon>fabids</taxon>
        <taxon>Fabales</taxon>
        <taxon>Fabaceae</taxon>
        <taxon>Papilionoideae</taxon>
        <taxon>50 kb inversion clade</taxon>
        <taxon>NPAAA clade</taxon>
        <taxon>Hologalegina</taxon>
        <taxon>IRL clade</taxon>
        <taxon>Fabeae</taxon>
        <taxon>Vicia</taxon>
    </lineage>
</organism>
<dbReference type="Pfam" id="PF02458">
    <property type="entry name" value="Transferase"/>
    <property type="match status" value="1"/>
</dbReference>
<dbReference type="PANTHER" id="PTHR31896">
    <property type="entry name" value="FAMILY REGULATORY PROTEIN, PUTATIVE (AFU_ORTHOLOGUE AFUA_3G14730)-RELATED"/>
    <property type="match status" value="1"/>
</dbReference>
<keyword evidence="1" id="KW-0808">Transferase</keyword>
<evidence type="ECO:0000313" key="3">
    <source>
        <dbReference type="Proteomes" id="UP001157006"/>
    </source>
</evidence>
<dbReference type="Proteomes" id="UP001157006">
    <property type="component" value="Chromosome 2"/>
</dbReference>
<keyword evidence="3" id="KW-1185">Reference proteome</keyword>
<sequence length="437" mass="48442">MAKPFSNDSSAVTILSKCTVFPDKKSSLGDLKLSVSDLTMICSQYIQKGCLFTTPSIPSQTLIPHLITSLSKTLSLFPPLAGRLVTNPDGYIYISCNDAGADFIHANATHLTTNDLLSPSDVHAAFKQFIPFHCKINYSAHFSPILAIQVTYLADGIFIGFAVSHAVSDGTTVWNFFNTFAEISRGVTQPSRIPNFRRDSILNSKAVLHLREDDINVTPKTDEPVRERIFTFTREAIQKLKARVNRNHTSPAEISSFQSLSALMWQCVTRARKLEGTKTTTVRIAVNIRNRLEPKLSEYYFGNAIQSIATYASACDVVDKDLTWCAEQLNKNISEYDSDKVRRVVEDFEREPKAVKMGNHDGGIVQIGSSPRFPMYDNDFGWGRPVAVRSGGGNKFDGKISAFPGKEGGNSVDMEVVLATETMRILENDPEFLLYAS</sequence>